<evidence type="ECO:0000313" key="9">
    <source>
        <dbReference type="EMBL" id="KAJ9586097.1"/>
    </source>
</evidence>
<dbReference type="PANTHER" id="PTHR33562">
    <property type="entry name" value="ATILLA, ISOFORM B-RELATED-RELATED"/>
    <property type="match status" value="1"/>
</dbReference>
<comment type="caution">
    <text evidence="9">The sequence shown here is derived from an EMBL/GenBank/DDBJ whole genome shotgun (WGS) entry which is preliminary data.</text>
</comment>
<reference evidence="9" key="2">
    <citation type="submission" date="2023-05" db="EMBL/GenBank/DDBJ databases">
        <authorList>
            <person name="Fouks B."/>
        </authorList>
    </citation>
    <scope>NUCLEOTIDE SEQUENCE</scope>
    <source>
        <strain evidence="9">Stay&amp;Tobe</strain>
        <tissue evidence="9">Testes</tissue>
    </source>
</reference>
<evidence type="ECO:0000256" key="2">
    <source>
        <dbReference type="ARBA" id="ARBA00022622"/>
    </source>
</evidence>
<dbReference type="Proteomes" id="UP001233999">
    <property type="component" value="Unassembled WGS sequence"/>
</dbReference>
<sequence length="294" mass="33452">MVQLCIITLGDSLSCFKTEGNKDWINNKVNCSNADTMCYTILKKGKNLESKRGCIRDENSYKNQVKETKSEWDNILPLKCRRDYCNDQKLEDLEKYYTQCYMCGFEKEDSKSCYKDFDNDYNRGTCPLENWCSFIIGDKGVARRGCTTIGMNFISDEECEKAKEETDLFGNVKCEKCRGNFCNRKPGTALQCYTCDSGFTPACRSDLKKQWMTSICSEEKSYFCFAILTYSYAVRGCAKNESYSNKCNIAKNKLGNDVKCINCNEDLCNSQILKDAQRTGADNDANSGAKLKTC</sequence>
<dbReference type="Pfam" id="PF17064">
    <property type="entry name" value="QVR"/>
    <property type="match status" value="1"/>
</dbReference>
<evidence type="ECO:0000313" key="10">
    <source>
        <dbReference type="Proteomes" id="UP001233999"/>
    </source>
</evidence>
<evidence type="ECO:0000256" key="1">
    <source>
        <dbReference type="ARBA" id="ARBA00004589"/>
    </source>
</evidence>
<dbReference type="GO" id="GO:0032222">
    <property type="term" value="P:regulation of synaptic transmission, cholinergic"/>
    <property type="evidence" value="ECO:0007669"/>
    <property type="project" value="InterPro"/>
</dbReference>
<keyword evidence="6" id="KW-0472">Membrane</keyword>
<organism evidence="9 10">
    <name type="scientific">Diploptera punctata</name>
    <name type="common">Pacific beetle cockroach</name>
    <dbReference type="NCBI Taxonomy" id="6984"/>
    <lineage>
        <taxon>Eukaryota</taxon>
        <taxon>Metazoa</taxon>
        <taxon>Ecdysozoa</taxon>
        <taxon>Arthropoda</taxon>
        <taxon>Hexapoda</taxon>
        <taxon>Insecta</taxon>
        <taxon>Pterygota</taxon>
        <taxon>Neoptera</taxon>
        <taxon>Polyneoptera</taxon>
        <taxon>Dictyoptera</taxon>
        <taxon>Blattodea</taxon>
        <taxon>Blaberoidea</taxon>
        <taxon>Blaberidae</taxon>
        <taxon>Diplopterinae</taxon>
        <taxon>Diploptera</taxon>
    </lineage>
</organism>
<keyword evidence="5" id="KW-1133">Transmembrane helix</keyword>
<protein>
    <submittedName>
        <fullName evidence="9">Uncharacterized protein</fullName>
    </submittedName>
</protein>
<evidence type="ECO:0000256" key="3">
    <source>
        <dbReference type="ARBA" id="ARBA00022692"/>
    </source>
</evidence>
<dbReference type="GO" id="GO:0030431">
    <property type="term" value="P:sleep"/>
    <property type="evidence" value="ECO:0007669"/>
    <property type="project" value="InterPro"/>
</dbReference>
<dbReference type="GO" id="GO:0098552">
    <property type="term" value="C:side of membrane"/>
    <property type="evidence" value="ECO:0007669"/>
    <property type="project" value="UniProtKB-KW"/>
</dbReference>
<accession>A0AAD7ZU39</accession>
<dbReference type="EMBL" id="JASPKZ010007211">
    <property type="protein sequence ID" value="KAJ9586097.1"/>
    <property type="molecule type" value="Genomic_DNA"/>
</dbReference>
<keyword evidence="3" id="KW-0812">Transmembrane</keyword>
<evidence type="ECO:0000256" key="8">
    <source>
        <dbReference type="ARBA" id="ARBA00023288"/>
    </source>
</evidence>
<reference evidence="9" key="1">
    <citation type="journal article" date="2023" name="IScience">
        <title>Live-bearing cockroach genome reveals convergent evolutionary mechanisms linked to viviparity in insects and beyond.</title>
        <authorList>
            <person name="Fouks B."/>
            <person name="Harrison M.C."/>
            <person name="Mikhailova A.A."/>
            <person name="Marchal E."/>
            <person name="English S."/>
            <person name="Carruthers M."/>
            <person name="Jennings E.C."/>
            <person name="Chiamaka E.L."/>
            <person name="Frigard R.A."/>
            <person name="Pippel M."/>
            <person name="Attardo G.M."/>
            <person name="Benoit J.B."/>
            <person name="Bornberg-Bauer E."/>
            <person name="Tobe S.S."/>
        </authorList>
    </citation>
    <scope>NUCLEOTIDE SEQUENCE</scope>
    <source>
        <strain evidence="9">Stay&amp;Tobe</strain>
    </source>
</reference>
<feature type="non-terminal residue" evidence="9">
    <location>
        <position position="1"/>
    </location>
</feature>
<dbReference type="InterPro" id="IPR031424">
    <property type="entry name" value="QVR-like"/>
</dbReference>
<keyword evidence="8" id="KW-0449">Lipoprotein</keyword>
<name>A0AAD7ZU39_DIPPU</name>
<gene>
    <name evidence="9" type="ORF">L9F63_020261</name>
</gene>
<keyword evidence="2" id="KW-0336">GPI-anchor</keyword>
<keyword evidence="10" id="KW-1185">Reference proteome</keyword>
<evidence type="ECO:0000256" key="6">
    <source>
        <dbReference type="ARBA" id="ARBA00023136"/>
    </source>
</evidence>
<evidence type="ECO:0000256" key="4">
    <source>
        <dbReference type="ARBA" id="ARBA00022729"/>
    </source>
</evidence>
<dbReference type="AlphaFoldDB" id="A0AAD7ZU39"/>
<proteinExistence type="predicted"/>
<dbReference type="InterPro" id="IPR050975">
    <property type="entry name" value="Sleep_regulator"/>
</dbReference>
<evidence type="ECO:0000256" key="7">
    <source>
        <dbReference type="ARBA" id="ARBA00023180"/>
    </source>
</evidence>
<keyword evidence="4" id="KW-0732">Signal</keyword>
<comment type="subcellular location">
    <subcellularLocation>
        <location evidence="1">Membrane</location>
        <topology evidence="1">Lipid-anchor</topology>
        <topology evidence="1">GPI-anchor</topology>
    </subcellularLocation>
</comment>
<evidence type="ECO:0000256" key="5">
    <source>
        <dbReference type="ARBA" id="ARBA00022989"/>
    </source>
</evidence>
<keyword evidence="7" id="KW-0325">Glycoprotein</keyword>